<dbReference type="PANTHER" id="PTHR46902:SF1">
    <property type="entry name" value="DOMON DOMAIN-CONTAINING PROTEIN FRRS1L"/>
    <property type="match status" value="1"/>
</dbReference>
<dbReference type="InterPro" id="IPR042789">
    <property type="entry name" value="FRRS1L"/>
</dbReference>
<dbReference type="InterPro" id="IPR005018">
    <property type="entry name" value="DOMON_domain"/>
</dbReference>
<reference evidence="3" key="2">
    <citation type="journal article" date="2008" name="Genome Biol.">
        <title>Improved genome assembly and evidence-based global gene model set for the chordate Ciona intestinalis: new insight into intron and operon populations.</title>
        <authorList>
            <person name="Satou Y."/>
            <person name="Mineta K."/>
            <person name="Ogasawara M."/>
            <person name="Sasakura Y."/>
            <person name="Shoguchi E."/>
            <person name="Ueno K."/>
            <person name="Yamada L."/>
            <person name="Matsumoto J."/>
            <person name="Wasserscheid J."/>
            <person name="Dewar K."/>
            <person name="Wiley G.B."/>
            <person name="Macmil S.L."/>
            <person name="Roe B.A."/>
            <person name="Zeller R.W."/>
            <person name="Hastings K.E."/>
            <person name="Lemaire P."/>
            <person name="Lindquist E."/>
            <person name="Endo T."/>
            <person name="Hotta K."/>
            <person name="Inaba K."/>
        </authorList>
    </citation>
    <scope>NUCLEOTIDE SEQUENCE [LARGE SCALE GENOMIC DNA]</scope>
    <source>
        <strain evidence="3">wild type</strain>
    </source>
</reference>
<dbReference type="AlphaFoldDB" id="H2XPM5"/>
<dbReference type="Pfam" id="PF03351">
    <property type="entry name" value="DOMON"/>
    <property type="match status" value="1"/>
</dbReference>
<reference evidence="3" key="4">
    <citation type="submission" date="2025-09" db="UniProtKB">
        <authorList>
            <consortium name="Ensembl"/>
        </authorList>
    </citation>
    <scope>IDENTIFICATION</scope>
</reference>
<dbReference type="Ensembl" id="ENSCINT00000034154.1">
    <property type="protein sequence ID" value="ENSCINP00000031609.1"/>
    <property type="gene ID" value="ENSCING00000021881.1"/>
</dbReference>
<feature type="signal peptide" evidence="1">
    <location>
        <begin position="1"/>
        <end position="31"/>
    </location>
</feature>
<keyword evidence="4" id="KW-1185">Reference proteome</keyword>
<dbReference type="KEGG" id="cin:100176256"/>
<feature type="chain" id="PRO_5014093536" evidence="1">
    <location>
        <begin position="32"/>
        <end position="237"/>
    </location>
</feature>
<reference evidence="4" key="1">
    <citation type="journal article" date="2002" name="Science">
        <title>The draft genome of Ciona intestinalis: insights into chordate and vertebrate origins.</title>
        <authorList>
            <person name="Dehal P."/>
            <person name="Satou Y."/>
            <person name="Campbell R.K."/>
            <person name="Chapman J."/>
            <person name="Degnan B."/>
            <person name="De Tomaso A."/>
            <person name="Davidson B."/>
            <person name="Di Gregorio A."/>
            <person name="Gelpke M."/>
            <person name="Goodstein D.M."/>
            <person name="Harafuji N."/>
            <person name="Hastings K.E."/>
            <person name="Ho I."/>
            <person name="Hotta K."/>
            <person name="Huang W."/>
            <person name="Kawashima T."/>
            <person name="Lemaire P."/>
            <person name="Martinez D."/>
            <person name="Meinertzhagen I.A."/>
            <person name="Necula S."/>
            <person name="Nonaka M."/>
            <person name="Putnam N."/>
            <person name="Rash S."/>
            <person name="Saiga H."/>
            <person name="Satake M."/>
            <person name="Terry A."/>
            <person name="Yamada L."/>
            <person name="Wang H.G."/>
            <person name="Awazu S."/>
            <person name="Azumi K."/>
            <person name="Boore J."/>
            <person name="Branno M."/>
            <person name="Chin-Bow S."/>
            <person name="DeSantis R."/>
            <person name="Doyle S."/>
            <person name="Francino P."/>
            <person name="Keys D.N."/>
            <person name="Haga S."/>
            <person name="Hayashi H."/>
            <person name="Hino K."/>
            <person name="Imai K.S."/>
            <person name="Inaba K."/>
            <person name="Kano S."/>
            <person name="Kobayashi K."/>
            <person name="Kobayashi M."/>
            <person name="Lee B.I."/>
            <person name="Makabe K.W."/>
            <person name="Manohar C."/>
            <person name="Matassi G."/>
            <person name="Medina M."/>
            <person name="Mochizuki Y."/>
            <person name="Mount S."/>
            <person name="Morishita T."/>
            <person name="Miura S."/>
            <person name="Nakayama A."/>
            <person name="Nishizaka S."/>
            <person name="Nomoto H."/>
            <person name="Ohta F."/>
            <person name="Oishi K."/>
            <person name="Rigoutsos I."/>
            <person name="Sano M."/>
            <person name="Sasaki A."/>
            <person name="Sasakura Y."/>
            <person name="Shoguchi E."/>
            <person name="Shin-i T."/>
            <person name="Spagnuolo A."/>
            <person name="Stainier D."/>
            <person name="Suzuki M.M."/>
            <person name="Tassy O."/>
            <person name="Takatori N."/>
            <person name="Tokuoka M."/>
            <person name="Yagi K."/>
            <person name="Yoshizaki F."/>
            <person name="Wada S."/>
            <person name="Zhang C."/>
            <person name="Hyatt P.D."/>
            <person name="Larimer F."/>
            <person name="Detter C."/>
            <person name="Doggett N."/>
            <person name="Glavina T."/>
            <person name="Hawkins T."/>
            <person name="Richardson P."/>
            <person name="Lucas S."/>
            <person name="Kohara Y."/>
            <person name="Levine M."/>
            <person name="Satoh N."/>
            <person name="Rokhsar D.S."/>
        </authorList>
    </citation>
    <scope>NUCLEOTIDE SEQUENCE [LARGE SCALE GENOMIC DNA]</scope>
</reference>
<dbReference type="OrthoDB" id="6372137at2759"/>
<accession>A0A1W2WF02</accession>
<dbReference type="GO" id="GO:1900449">
    <property type="term" value="P:regulation of glutamate receptor signaling pathway"/>
    <property type="evidence" value="ECO:0007669"/>
    <property type="project" value="InterPro"/>
</dbReference>
<protein>
    <submittedName>
        <fullName evidence="3">Uncharacterized LOC100176256</fullName>
    </submittedName>
</protein>
<evidence type="ECO:0000259" key="2">
    <source>
        <dbReference type="PROSITE" id="PS50836"/>
    </source>
</evidence>
<evidence type="ECO:0000313" key="3">
    <source>
        <dbReference type="Ensembl" id="ENSCINP00000031609.1"/>
    </source>
</evidence>
<accession>H2XPM5</accession>
<dbReference type="Proteomes" id="UP000008144">
    <property type="component" value="Chromosome 11"/>
</dbReference>
<evidence type="ECO:0000313" key="4">
    <source>
        <dbReference type="Proteomes" id="UP000008144"/>
    </source>
</evidence>
<dbReference type="PROSITE" id="PS50836">
    <property type="entry name" value="DOMON"/>
    <property type="match status" value="1"/>
</dbReference>
<sequence length="237" mass="26348">MKMANKMFLFRINGMCFYYLLIAAVVSESYSANANQDDVTITAGGGYWNLTLGGSVAWEETGSGSMRFVIQSVTSGYVAMAISRDSLMGDDDCYICMVGGATSRGLVWKTAYLPPHQTPVDVKTKEKYHYKIRFVNGVITCSFIRPYDVTKRINGTMTTWDLNNGKFNLLFARGYVTDGSMVYHSGDRERTMKSIKFVKSSDYYVTTASMSSTTSSGSFNSLELWLMSLALLLAMLI</sequence>
<dbReference type="GeneTree" id="ENSGT00530000068230"/>
<reference evidence="3" key="3">
    <citation type="submission" date="2025-08" db="UniProtKB">
        <authorList>
            <consortium name="Ensembl"/>
        </authorList>
    </citation>
    <scope>IDENTIFICATION</scope>
</reference>
<proteinExistence type="predicted"/>
<gene>
    <name evidence="3" type="primary">LOC100176256</name>
</gene>
<organism evidence="3 4">
    <name type="scientific">Ciona intestinalis</name>
    <name type="common">Transparent sea squirt</name>
    <name type="synonym">Ascidia intestinalis</name>
    <dbReference type="NCBI Taxonomy" id="7719"/>
    <lineage>
        <taxon>Eukaryota</taxon>
        <taxon>Metazoa</taxon>
        <taxon>Chordata</taxon>
        <taxon>Tunicata</taxon>
        <taxon>Ascidiacea</taxon>
        <taxon>Phlebobranchia</taxon>
        <taxon>Cionidae</taxon>
        <taxon>Ciona</taxon>
    </lineage>
</organism>
<feature type="domain" description="DOMON" evidence="2">
    <location>
        <begin position="52"/>
        <end position="174"/>
    </location>
</feature>
<dbReference type="EMBL" id="EAAA01000654">
    <property type="status" value="NOT_ANNOTATED_CDS"/>
    <property type="molecule type" value="Genomic_DNA"/>
</dbReference>
<name>H2XPM5_CIOIN</name>
<dbReference type="PANTHER" id="PTHR46902">
    <property type="entry name" value="DOMON DOMAIN-CONTAINING PROTEIN FRRS1L"/>
    <property type="match status" value="1"/>
</dbReference>
<evidence type="ECO:0000256" key="1">
    <source>
        <dbReference type="SAM" id="SignalP"/>
    </source>
</evidence>
<keyword evidence="1" id="KW-0732">Signal</keyword>
<dbReference type="HOGENOM" id="CLU_1170322_0_0_1"/>
<dbReference type="InParanoid" id="H2XPM5"/>
<dbReference type="RefSeq" id="XP_002127971.1">
    <property type="nucleotide sequence ID" value="XM_002127935.4"/>
</dbReference>
<dbReference type="GeneID" id="100176256"/>